<dbReference type="EMBL" id="BGPR01020849">
    <property type="protein sequence ID" value="GBN85590.1"/>
    <property type="molecule type" value="Genomic_DNA"/>
</dbReference>
<keyword evidence="3" id="KW-1185">Reference proteome</keyword>
<organism evidence="2 3">
    <name type="scientific">Araneus ventricosus</name>
    <name type="common">Orbweaver spider</name>
    <name type="synonym">Epeira ventricosa</name>
    <dbReference type="NCBI Taxonomy" id="182803"/>
    <lineage>
        <taxon>Eukaryota</taxon>
        <taxon>Metazoa</taxon>
        <taxon>Ecdysozoa</taxon>
        <taxon>Arthropoda</taxon>
        <taxon>Chelicerata</taxon>
        <taxon>Arachnida</taxon>
        <taxon>Araneae</taxon>
        <taxon>Araneomorphae</taxon>
        <taxon>Entelegynae</taxon>
        <taxon>Araneoidea</taxon>
        <taxon>Araneidae</taxon>
        <taxon>Araneus</taxon>
    </lineage>
</organism>
<evidence type="ECO:0000313" key="3">
    <source>
        <dbReference type="Proteomes" id="UP000499080"/>
    </source>
</evidence>
<protein>
    <submittedName>
        <fullName evidence="2">Uncharacterized protein</fullName>
    </submittedName>
</protein>
<accession>A0A4Y2SE68</accession>
<gene>
    <name evidence="2" type="ORF">AVEN_106504_1</name>
</gene>
<feature type="compositionally biased region" description="Polar residues" evidence="1">
    <location>
        <begin position="69"/>
        <end position="83"/>
    </location>
</feature>
<evidence type="ECO:0000256" key="1">
    <source>
        <dbReference type="SAM" id="MobiDB-lite"/>
    </source>
</evidence>
<reference evidence="2 3" key="1">
    <citation type="journal article" date="2019" name="Sci. Rep.">
        <title>Orb-weaving spider Araneus ventricosus genome elucidates the spidroin gene catalogue.</title>
        <authorList>
            <person name="Kono N."/>
            <person name="Nakamura H."/>
            <person name="Ohtoshi R."/>
            <person name="Moran D.A.P."/>
            <person name="Shinohara A."/>
            <person name="Yoshida Y."/>
            <person name="Fujiwara M."/>
            <person name="Mori M."/>
            <person name="Tomita M."/>
            <person name="Arakawa K."/>
        </authorList>
    </citation>
    <scope>NUCLEOTIDE SEQUENCE [LARGE SCALE GENOMIC DNA]</scope>
</reference>
<feature type="region of interest" description="Disordered" evidence="1">
    <location>
        <begin position="69"/>
        <end position="95"/>
    </location>
</feature>
<evidence type="ECO:0000313" key="2">
    <source>
        <dbReference type="EMBL" id="GBN85590.1"/>
    </source>
</evidence>
<dbReference type="Proteomes" id="UP000499080">
    <property type="component" value="Unassembled WGS sequence"/>
</dbReference>
<proteinExistence type="predicted"/>
<dbReference type="AlphaFoldDB" id="A0A4Y2SE68"/>
<name>A0A4Y2SE68_ARAVE</name>
<sequence length="95" mass="9893">MIGGRWKDNPRCDGCRAGVKYSTTIGTLPILVTSIVASRRQATTVPNLQLCLSDVIVSFFAALASCDSKSNAHASSPPITSTVGFGGSGDFPAQF</sequence>
<comment type="caution">
    <text evidence="2">The sequence shown here is derived from an EMBL/GenBank/DDBJ whole genome shotgun (WGS) entry which is preliminary data.</text>
</comment>